<dbReference type="SMART" id="SM00382">
    <property type="entry name" value="AAA"/>
    <property type="match status" value="1"/>
</dbReference>
<dbReference type="Gene3D" id="3.40.50.300">
    <property type="entry name" value="P-loop containing nucleotide triphosphate hydrolases"/>
    <property type="match status" value="1"/>
</dbReference>
<evidence type="ECO:0000256" key="9">
    <source>
        <dbReference type="ARBA" id="ARBA00023136"/>
    </source>
</evidence>
<dbReference type="Pfam" id="PF22919">
    <property type="entry name" value="ATP-synt_VA_C"/>
    <property type="match status" value="1"/>
</dbReference>
<dbReference type="PANTHER" id="PTHR15184">
    <property type="entry name" value="ATP SYNTHASE"/>
    <property type="match status" value="1"/>
</dbReference>
<dbReference type="GO" id="GO:0005524">
    <property type="term" value="F:ATP binding"/>
    <property type="evidence" value="ECO:0007669"/>
    <property type="project" value="UniProtKB-UniRule"/>
</dbReference>
<dbReference type="SUPFAM" id="SSF47917">
    <property type="entry name" value="C-terminal domain of alpha and beta subunits of F1 ATP synthase"/>
    <property type="match status" value="1"/>
</dbReference>
<evidence type="ECO:0000256" key="12">
    <source>
        <dbReference type="ARBA" id="ARBA00024342"/>
    </source>
</evidence>
<comment type="subcellular location">
    <subcellularLocation>
        <location evidence="13">Cell membrane</location>
        <topology evidence="13">Peripheral membrane protein</topology>
    </subcellularLocation>
    <subcellularLocation>
        <location evidence="1">Membrane</location>
        <topology evidence="1">Peripheral membrane protein</topology>
    </subcellularLocation>
</comment>
<dbReference type="InterPro" id="IPR005722">
    <property type="entry name" value="ATP_synth_F1_bsu"/>
</dbReference>
<name>A0A520S698_9GAMM</name>
<dbReference type="InterPro" id="IPR020003">
    <property type="entry name" value="ATPase_a/bsu_AS"/>
</dbReference>
<reference evidence="15 16" key="1">
    <citation type="submission" date="2019-02" db="EMBL/GenBank/DDBJ databases">
        <title>Prokaryotic population dynamics and viral predation in marine succession experiment using metagenomics: the confinement effect.</title>
        <authorList>
            <person name="Haro-Moreno J.M."/>
            <person name="Rodriguez-Valera F."/>
            <person name="Lopez-Perez M."/>
        </authorList>
    </citation>
    <scope>NUCLEOTIDE SEQUENCE [LARGE SCALE GENOMIC DNA]</scope>
    <source>
        <strain evidence="15">MED-G158</strain>
    </source>
</reference>
<evidence type="ECO:0000256" key="6">
    <source>
        <dbReference type="ARBA" id="ARBA00022840"/>
    </source>
</evidence>
<keyword evidence="8 13" id="KW-0406">Ion transport</keyword>
<evidence type="ECO:0000256" key="8">
    <source>
        <dbReference type="ARBA" id="ARBA00023065"/>
    </source>
</evidence>
<keyword evidence="3 13" id="KW-1003">Cell membrane</keyword>
<evidence type="ECO:0000259" key="14">
    <source>
        <dbReference type="SMART" id="SM00382"/>
    </source>
</evidence>
<evidence type="ECO:0000256" key="3">
    <source>
        <dbReference type="ARBA" id="ARBA00022475"/>
    </source>
</evidence>
<evidence type="ECO:0000256" key="4">
    <source>
        <dbReference type="ARBA" id="ARBA00022741"/>
    </source>
</evidence>
<dbReference type="InterPro" id="IPR027417">
    <property type="entry name" value="P-loop_NTPase"/>
</dbReference>
<dbReference type="Pfam" id="PF00006">
    <property type="entry name" value="ATP-synt_ab"/>
    <property type="match status" value="1"/>
</dbReference>
<dbReference type="InterPro" id="IPR036121">
    <property type="entry name" value="ATPase_F1/V1/A1_a/bsu_N_sf"/>
</dbReference>
<evidence type="ECO:0000256" key="10">
    <source>
        <dbReference type="ARBA" id="ARBA00023196"/>
    </source>
</evidence>
<dbReference type="InterPro" id="IPR024034">
    <property type="entry name" value="ATPase_F1/V1_b/a_C"/>
</dbReference>
<evidence type="ECO:0000313" key="15">
    <source>
        <dbReference type="EMBL" id="RZO77981.1"/>
    </source>
</evidence>
<dbReference type="GO" id="GO:0046933">
    <property type="term" value="F:proton-transporting ATP synthase activity, rotational mechanism"/>
    <property type="evidence" value="ECO:0007669"/>
    <property type="project" value="UniProtKB-UniRule"/>
</dbReference>
<evidence type="ECO:0000256" key="11">
    <source>
        <dbReference type="ARBA" id="ARBA00023310"/>
    </source>
</evidence>
<comment type="similarity">
    <text evidence="12">Belongs to the ATPase alpha/beta chains family. T3SS ATPase subfamily.</text>
</comment>
<sequence length="463" mass="50133">MSSGRIVQIIGAVIDVEFARESVPQVYDALTVDDRDITLEVQQQLGDGVVRTIALGSTEGLSRGLSVQDTGAPVSVPVGNETLGRIMDVLGRPIDERGDIGEQERMPIHRKAPSYEELSSTNELLETGIKVIDLVCPFAKGGKVGLFGGAGVGKTVNMMELINNIATEHSGLSVFAGVGERTREGNDFYHEMQESGVIDLEGESKVSMVYGQMNEPPGNRLRVALSGLTMAEKFRDEGRDVLLFIDNIYRYTLAGTEVSALLGRMPSAVGYQPTLAEEMGALQERITSTKTGSITSIQAVYVPADDLTDPSPATTFAHLDAKVVLSREIASLGIYPAVDPLDSSSRQLDPLVIGQEHYDVANGVQTVLQRYKELKDIIAILGMDELSDEDKQTVSRARRISQFLSQPFTVAEIFTNAPGKYVSLKDTISGFKGILDGDYDHLPEQAFSMVGSIEEAVEKAKTL</sequence>
<evidence type="ECO:0000256" key="7">
    <source>
        <dbReference type="ARBA" id="ARBA00022967"/>
    </source>
</evidence>
<evidence type="ECO:0000313" key="16">
    <source>
        <dbReference type="Proteomes" id="UP000320404"/>
    </source>
</evidence>
<dbReference type="CDD" id="cd18115">
    <property type="entry name" value="ATP-synt_F1_beta_N"/>
    <property type="match status" value="1"/>
</dbReference>
<gene>
    <name evidence="13 15" type="primary">atpD</name>
    <name evidence="15" type="ORF">EVA69_01165</name>
</gene>
<keyword evidence="4 13" id="KW-0547">Nucleotide-binding</keyword>
<evidence type="ECO:0000256" key="13">
    <source>
        <dbReference type="HAMAP-Rule" id="MF_01347"/>
    </source>
</evidence>
<dbReference type="InterPro" id="IPR050053">
    <property type="entry name" value="ATPase_alpha/beta_chains"/>
</dbReference>
<dbReference type="FunFam" id="1.10.1140.10:FF:000001">
    <property type="entry name" value="ATP synthase subunit beta"/>
    <property type="match status" value="1"/>
</dbReference>
<dbReference type="EC" id="7.1.2.2" evidence="13"/>
<keyword evidence="11 13" id="KW-0066">ATP synthesis</keyword>
<dbReference type="HAMAP" id="MF_01347">
    <property type="entry name" value="ATP_synth_beta_bact"/>
    <property type="match status" value="1"/>
</dbReference>
<dbReference type="Proteomes" id="UP000320404">
    <property type="component" value="Unassembled WGS sequence"/>
</dbReference>
<keyword evidence="6 13" id="KW-0067">ATP-binding</keyword>
<organism evidence="15 16">
    <name type="scientific">OM182 bacterium</name>
    <dbReference type="NCBI Taxonomy" id="2510334"/>
    <lineage>
        <taxon>Bacteria</taxon>
        <taxon>Pseudomonadati</taxon>
        <taxon>Pseudomonadota</taxon>
        <taxon>Gammaproteobacteria</taxon>
        <taxon>OMG group</taxon>
        <taxon>OM182 clade</taxon>
    </lineage>
</organism>
<dbReference type="SUPFAM" id="SSF52540">
    <property type="entry name" value="P-loop containing nucleoside triphosphate hydrolases"/>
    <property type="match status" value="1"/>
</dbReference>
<dbReference type="InterPro" id="IPR003593">
    <property type="entry name" value="AAA+_ATPase"/>
</dbReference>
<dbReference type="InterPro" id="IPR000194">
    <property type="entry name" value="ATPase_F1/V1/A1_a/bsu_nucl-bd"/>
</dbReference>
<evidence type="ECO:0000256" key="2">
    <source>
        <dbReference type="ARBA" id="ARBA00022448"/>
    </source>
</evidence>
<dbReference type="PROSITE" id="PS00152">
    <property type="entry name" value="ATPASE_ALPHA_BETA"/>
    <property type="match status" value="1"/>
</dbReference>
<keyword evidence="7 13" id="KW-1278">Translocase</keyword>
<dbReference type="CDD" id="cd18110">
    <property type="entry name" value="ATP-synt_F1_beta_C"/>
    <property type="match status" value="1"/>
</dbReference>
<dbReference type="GO" id="GO:0005886">
    <property type="term" value="C:plasma membrane"/>
    <property type="evidence" value="ECO:0007669"/>
    <property type="project" value="UniProtKB-SubCell"/>
</dbReference>
<keyword evidence="10 13" id="KW-0139">CF(1)</keyword>
<accession>A0A520S698</accession>
<feature type="domain" description="AAA+ ATPase" evidence="14">
    <location>
        <begin position="140"/>
        <end position="330"/>
    </location>
</feature>
<evidence type="ECO:0000256" key="5">
    <source>
        <dbReference type="ARBA" id="ARBA00022781"/>
    </source>
</evidence>
<dbReference type="SUPFAM" id="SSF50615">
    <property type="entry name" value="N-terminal domain of alpha and beta subunits of F1 ATP synthase"/>
    <property type="match status" value="1"/>
</dbReference>
<dbReference type="GO" id="GO:0045259">
    <property type="term" value="C:proton-transporting ATP synthase complex"/>
    <property type="evidence" value="ECO:0007669"/>
    <property type="project" value="UniProtKB-KW"/>
</dbReference>
<keyword evidence="2 13" id="KW-0813">Transport</keyword>
<dbReference type="Gene3D" id="2.40.10.170">
    <property type="match status" value="1"/>
</dbReference>
<dbReference type="NCBIfam" id="TIGR01039">
    <property type="entry name" value="atpD"/>
    <property type="match status" value="1"/>
</dbReference>
<dbReference type="Gene3D" id="1.10.1140.10">
    <property type="entry name" value="Bovine Mitochondrial F1-atpase, Atp Synthase Beta Chain, Chain D, domain 3"/>
    <property type="match status" value="1"/>
</dbReference>
<dbReference type="CDD" id="cd01133">
    <property type="entry name" value="F1-ATPase_beta_CD"/>
    <property type="match status" value="1"/>
</dbReference>
<dbReference type="EMBL" id="SHAH01000008">
    <property type="protein sequence ID" value="RZO77981.1"/>
    <property type="molecule type" value="Genomic_DNA"/>
</dbReference>
<evidence type="ECO:0000256" key="1">
    <source>
        <dbReference type="ARBA" id="ARBA00004170"/>
    </source>
</evidence>
<dbReference type="PANTHER" id="PTHR15184:SF71">
    <property type="entry name" value="ATP SYNTHASE SUBUNIT BETA, MITOCHONDRIAL"/>
    <property type="match status" value="1"/>
</dbReference>
<dbReference type="Pfam" id="PF02874">
    <property type="entry name" value="ATP-synt_ab_N"/>
    <property type="match status" value="1"/>
</dbReference>
<dbReference type="InterPro" id="IPR055190">
    <property type="entry name" value="ATP-synt_VA_C"/>
</dbReference>
<proteinExistence type="inferred from homology"/>
<keyword evidence="9 13" id="KW-0472">Membrane</keyword>
<comment type="function">
    <text evidence="13">Produces ATP from ADP in the presence of a proton gradient across the membrane. The catalytic sites are hosted primarily by the beta subunits.</text>
</comment>
<dbReference type="InterPro" id="IPR004100">
    <property type="entry name" value="ATPase_F1/V1/A1_a/bsu_N"/>
</dbReference>
<dbReference type="AlphaFoldDB" id="A0A520S698"/>
<protein>
    <recommendedName>
        <fullName evidence="13">ATP synthase subunit beta</fullName>
        <ecNumber evidence="13">7.1.2.2</ecNumber>
    </recommendedName>
    <alternativeName>
        <fullName evidence="13">ATP synthase F1 sector subunit beta</fullName>
    </alternativeName>
    <alternativeName>
        <fullName evidence="13">F-ATPase subunit beta</fullName>
    </alternativeName>
</protein>
<keyword evidence="5 13" id="KW-0375">Hydrogen ion transport</keyword>
<feature type="binding site" evidence="13">
    <location>
        <begin position="148"/>
        <end position="155"/>
    </location>
    <ligand>
        <name>ATP</name>
        <dbReference type="ChEBI" id="CHEBI:30616"/>
    </ligand>
</feature>
<dbReference type="FunFam" id="3.40.50.300:FF:000004">
    <property type="entry name" value="ATP synthase subunit beta"/>
    <property type="match status" value="1"/>
</dbReference>
<comment type="caution">
    <text evidence="15">The sequence shown here is derived from an EMBL/GenBank/DDBJ whole genome shotgun (WGS) entry which is preliminary data.</text>
</comment>
<comment type="catalytic activity">
    <reaction evidence="13">
        <text>ATP + H2O + 4 H(+)(in) = ADP + phosphate + 5 H(+)(out)</text>
        <dbReference type="Rhea" id="RHEA:57720"/>
        <dbReference type="ChEBI" id="CHEBI:15377"/>
        <dbReference type="ChEBI" id="CHEBI:15378"/>
        <dbReference type="ChEBI" id="CHEBI:30616"/>
        <dbReference type="ChEBI" id="CHEBI:43474"/>
        <dbReference type="ChEBI" id="CHEBI:456216"/>
        <dbReference type="EC" id="7.1.2.2"/>
    </reaction>
</comment>